<evidence type="ECO:0000313" key="3">
    <source>
        <dbReference type="Proteomes" id="UP000265663"/>
    </source>
</evidence>
<dbReference type="AlphaFoldDB" id="A0A3M7MIU0"/>
<evidence type="ECO:0000313" key="2">
    <source>
        <dbReference type="EMBL" id="RMZ74342.1"/>
    </source>
</evidence>
<reference evidence="2 3" key="1">
    <citation type="journal article" date="2014" name="PLoS ONE">
        <title>De novo Genome Assembly of the Fungal Plant Pathogen Pyrenophora semeniperda.</title>
        <authorList>
            <person name="Soliai M.M."/>
            <person name="Meyer S.E."/>
            <person name="Udall J.A."/>
            <person name="Elzinga D.E."/>
            <person name="Hermansen R.A."/>
            <person name="Bodily P.M."/>
            <person name="Hart A.A."/>
            <person name="Coleman C.E."/>
        </authorList>
    </citation>
    <scope>NUCLEOTIDE SEQUENCE [LARGE SCALE GENOMIC DNA]</scope>
    <source>
        <strain evidence="2 3">CCB06</strain>
        <tissue evidence="2">Mycelium</tissue>
    </source>
</reference>
<feature type="compositionally biased region" description="Polar residues" evidence="1">
    <location>
        <begin position="20"/>
        <end position="30"/>
    </location>
</feature>
<dbReference type="OrthoDB" id="3688520at2759"/>
<sequence>MTWHKKKRTRTSDHRDTGWNKWQSGSQTANAEGVKRAKLKHTVITADPFSTAPSPGSIIAAPSPSPPPAPRSSKRQQGKEDSRDKEPESTKKVPQRVILLEKAQQCAANYPPLDDEQAWQSLGKETNIAIRKESALVYRELRHSERPPDGISYRQWCTVVRQEMSNLGLRISTQKKALLAKAVPMEEEVPAADEAKYEDDEFDIDIYGDEETRLKYEPWIRSRMGRGT</sequence>
<feature type="compositionally biased region" description="Basic and acidic residues" evidence="1">
    <location>
        <begin position="77"/>
        <end position="91"/>
    </location>
</feature>
<organism evidence="2 3">
    <name type="scientific">Pyrenophora seminiperda CCB06</name>
    <dbReference type="NCBI Taxonomy" id="1302712"/>
    <lineage>
        <taxon>Eukaryota</taxon>
        <taxon>Fungi</taxon>
        <taxon>Dikarya</taxon>
        <taxon>Ascomycota</taxon>
        <taxon>Pezizomycotina</taxon>
        <taxon>Dothideomycetes</taxon>
        <taxon>Pleosporomycetidae</taxon>
        <taxon>Pleosporales</taxon>
        <taxon>Pleosporineae</taxon>
        <taxon>Pleosporaceae</taxon>
        <taxon>Pyrenophora</taxon>
    </lineage>
</organism>
<protein>
    <submittedName>
        <fullName evidence="2">Uncharacterized protein</fullName>
    </submittedName>
</protein>
<name>A0A3M7MIU0_9PLEO</name>
<proteinExistence type="predicted"/>
<keyword evidence="3" id="KW-1185">Reference proteome</keyword>
<gene>
    <name evidence="2" type="ORF">GMOD_00003366</name>
</gene>
<evidence type="ECO:0000256" key="1">
    <source>
        <dbReference type="SAM" id="MobiDB-lite"/>
    </source>
</evidence>
<feature type="compositionally biased region" description="Low complexity" evidence="1">
    <location>
        <begin position="50"/>
        <end position="62"/>
    </location>
</feature>
<dbReference type="EMBL" id="KE747844">
    <property type="protein sequence ID" value="RMZ74342.1"/>
    <property type="molecule type" value="Genomic_DNA"/>
</dbReference>
<feature type="region of interest" description="Disordered" evidence="1">
    <location>
        <begin position="1"/>
        <end position="96"/>
    </location>
</feature>
<accession>A0A3M7MIU0</accession>
<dbReference type="Proteomes" id="UP000265663">
    <property type="component" value="Unassembled WGS sequence"/>
</dbReference>